<dbReference type="Gene3D" id="2.20.28.160">
    <property type="match status" value="1"/>
</dbReference>
<keyword evidence="1" id="KW-0472">Membrane</keyword>
<dbReference type="Proteomes" id="UP001597297">
    <property type="component" value="Unassembled WGS sequence"/>
</dbReference>
<organism evidence="2 3">
    <name type="scientific">Rubritalea spongiae</name>
    <dbReference type="NCBI Taxonomy" id="430797"/>
    <lineage>
        <taxon>Bacteria</taxon>
        <taxon>Pseudomonadati</taxon>
        <taxon>Verrucomicrobiota</taxon>
        <taxon>Verrucomicrobiia</taxon>
        <taxon>Verrucomicrobiales</taxon>
        <taxon>Rubritaleaceae</taxon>
        <taxon>Rubritalea</taxon>
    </lineage>
</organism>
<keyword evidence="1" id="KW-1133">Transmembrane helix</keyword>
<feature type="transmembrane region" description="Helical" evidence="1">
    <location>
        <begin position="157"/>
        <end position="177"/>
    </location>
</feature>
<comment type="caution">
    <text evidence="2">The sequence shown here is derived from an EMBL/GenBank/DDBJ whole genome shotgun (WGS) entry which is preliminary data.</text>
</comment>
<evidence type="ECO:0000313" key="3">
    <source>
        <dbReference type="Proteomes" id="UP001597297"/>
    </source>
</evidence>
<sequence>MSEIKIACPECRQSFVVSEELLGEPVECGSCQHYFNISRDNQVKMGRDYFPGEKAKNLEVFQRKAPESLESAPVNFQAADYAQFSDPNAVMPMSPMRLLCIFGGLIGMGLVIFLFVAGSGDGGILTDVPNQKRWFLVGFAALIGSLLVLYGFVKYRILGVILTLCFVGGLVAMPIIYPERLTPVASQYNPEEVDLEMHVDLTSEDELRFKSEIGYATVETQIEEAEHPERVIAFVLKRSKPVHLETIKKYLAQSLITAEIPRVYEGRKLQNEPATLIIYNNARISIDDAADFAKKFSEDIRVREELQLIEIEVNVDALTTADAREITDESHPDYHSKNLEELRSIDPTRQLAAIQRLGNTKDIKLRSDIVRQLLVLLTHQSGEHRAEIVDTLRTWAIPDDGADEIITEQARERIQVGLKVPESYLHYLVEQNVEGIGDILVYAWAEDVIVYEELMLEAGERAEQGLLTVWPELDNYQLESAATILAKVGTAASIPALSAAYEKSGGELKKTLKATIDEIQSRR</sequence>
<reference evidence="3" key="1">
    <citation type="journal article" date="2019" name="Int. J. Syst. Evol. Microbiol.">
        <title>The Global Catalogue of Microorganisms (GCM) 10K type strain sequencing project: providing services to taxonomists for standard genome sequencing and annotation.</title>
        <authorList>
            <consortium name="The Broad Institute Genomics Platform"/>
            <consortium name="The Broad Institute Genome Sequencing Center for Infectious Disease"/>
            <person name="Wu L."/>
            <person name="Ma J."/>
        </authorList>
    </citation>
    <scope>NUCLEOTIDE SEQUENCE [LARGE SCALE GENOMIC DNA]</scope>
    <source>
        <strain evidence="3">JCM 16545</strain>
    </source>
</reference>
<keyword evidence="1" id="KW-0812">Transmembrane</keyword>
<protein>
    <recommendedName>
        <fullName evidence="4">HEAT repeat domain-containing protein</fullName>
    </recommendedName>
</protein>
<feature type="transmembrane region" description="Helical" evidence="1">
    <location>
        <begin position="98"/>
        <end position="118"/>
    </location>
</feature>
<evidence type="ECO:0008006" key="4">
    <source>
        <dbReference type="Google" id="ProtNLM"/>
    </source>
</evidence>
<gene>
    <name evidence="2" type="ORF">ACFSQZ_02070</name>
</gene>
<dbReference type="EMBL" id="JBHUJC010000003">
    <property type="protein sequence ID" value="MFD2275243.1"/>
    <property type="molecule type" value="Genomic_DNA"/>
</dbReference>
<dbReference type="RefSeq" id="WP_377094995.1">
    <property type="nucleotide sequence ID" value="NZ_JBHSJM010000001.1"/>
</dbReference>
<evidence type="ECO:0000256" key="1">
    <source>
        <dbReference type="SAM" id="Phobius"/>
    </source>
</evidence>
<keyword evidence="3" id="KW-1185">Reference proteome</keyword>
<proteinExistence type="predicted"/>
<feature type="transmembrane region" description="Helical" evidence="1">
    <location>
        <begin position="133"/>
        <end position="150"/>
    </location>
</feature>
<accession>A0ABW5DYF6</accession>
<evidence type="ECO:0000313" key="2">
    <source>
        <dbReference type="EMBL" id="MFD2275243.1"/>
    </source>
</evidence>
<name>A0ABW5DYF6_9BACT</name>